<proteinExistence type="predicted"/>
<sequence length="681" mass="77816">MIDGLFPTMIIRLPPPLLELQIKPYHLDTLQLWMLSPEEQDLYDPPEAIQETESLRVAYLHAAIANIIKHHSVPDCNDQLEGTLDSLYAHGLDQVDPKPAKTLETAKRRLNIDADRYIEKRPCCTVCFKYHSQEQINLLPPGGKCTEPGCKGLIFEVKRDRDGNEHRHPIKIFPYSSIIKNLCRMLMRPDFVQNLRDPSLDSEAFAGLESRDDHYLMKDVHDGVKWLQDEIGLRRVVGPDGKVSDVEVSPGSRSLVIGVLYGFRFTLNLDWFGMTDGRPHSTGGCYVSINNLHRSVRLLQHNVLFPFAIPGPHEPSREELNHMFVPLVDEFQQLYSSVVMNVCFQTLPQQIHAIAHNQTSDTPASRKLNGQAAHSHKRHPCPVCSITLEDINLPAGYDIDNFKLKADADDLQYAFEARNATTAAHRKRILDDHGVRWSVLNLLAFWLPIACAPLDFMHNMYLGIMAHFFINVVIEGYLLNKEARTQYQNFMDAVIWPSGIGRLPKNLAENPKLKKADEWRRAAGLWPIAFFVVWGNEDDAIPSQAPKVPANAKKKPTWIRNLSRIYGALLMLCVAARILSSKAISVDTARRGIDSLRRYCLALLALKIHLVPNHHVAMHYLPWFKAFGPVYGWWLFAFERFNGILERVKTNNHANGEMELTLVRYWVQYHRLYELASCPYY</sequence>
<dbReference type="HOGENOM" id="CLU_006784_1_1_1"/>
<dbReference type="InParanoid" id="A0A067MZZ6"/>
<evidence type="ECO:0000256" key="1">
    <source>
        <dbReference type="SAM" id="Phobius"/>
    </source>
</evidence>
<dbReference type="PANTHER" id="PTHR46579:SF2">
    <property type="entry name" value="C2H2-TYPE DOMAIN-CONTAINING PROTEIN"/>
    <property type="match status" value="1"/>
</dbReference>
<name>A0A067MZZ6_BOTB1</name>
<reference evidence="3" key="1">
    <citation type="journal article" date="2014" name="Proc. Natl. Acad. Sci. U.S.A.">
        <title>Extensive sampling of basidiomycete genomes demonstrates inadequacy of the white-rot/brown-rot paradigm for wood decay fungi.</title>
        <authorList>
            <person name="Riley R."/>
            <person name="Salamov A.A."/>
            <person name="Brown D.W."/>
            <person name="Nagy L.G."/>
            <person name="Floudas D."/>
            <person name="Held B.W."/>
            <person name="Levasseur A."/>
            <person name="Lombard V."/>
            <person name="Morin E."/>
            <person name="Otillar R."/>
            <person name="Lindquist E.A."/>
            <person name="Sun H."/>
            <person name="LaButti K.M."/>
            <person name="Schmutz J."/>
            <person name="Jabbour D."/>
            <person name="Luo H."/>
            <person name="Baker S.E."/>
            <person name="Pisabarro A.G."/>
            <person name="Walton J.D."/>
            <person name="Blanchette R.A."/>
            <person name="Henrissat B."/>
            <person name="Martin F."/>
            <person name="Cullen D."/>
            <person name="Hibbett D.S."/>
            <person name="Grigoriev I.V."/>
        </authorList>
    </citation>
    <scope>NUCLEOTIDE SEQUENCE [LARGE SCALE GENOMIC DNA]</scope>
    <source>
        <strain evidence="3">FD-172 SS1</strain>
    </source>
</reference>
<dbReference type="EMBL" id="KL198016">
    <property type="protein sequence ID" value="KDQ21303.1"/>
    <property type="molecule type" value="Genomic_DNA"/>
</dbReference>
<dbReference type="PANTHER" id="PTHR46579">
    <property type="entry name" value="F5/8 TYPE C DOMAIN-CONTAINING PROTEIN-RELATED"/>
    <property type="match status" value="1"/>
</dbReference>
<dbReference type="Proteomes" id="UP000027195">
    <property type="component" value="Unassembled WGS sequence"/>
</dbReference>
<evidence type="ECO:0000313" key="3">
    <source>
        <dbReference type="Proteomes" id="UP000027195"/>
    </source>
</evidence>
<organism evidence="2 3">
    <name type="scientific">Botryobasidium botryosum (strain FD-172 SS1)</name>
    <dbReference type="NCBI Taxonomy" id="930990"/>
    <lineage>
        <taxon>Eukaryota</taxon>
        <taxon>Fungi</taxon>
        <taxon>Dikarya</taxon>
        <taxon>Basidiomycota</taxon>
        <taxon>Agaricomycotina</taxon>
        <taxon>Agaricomycetes</taxon>
        <taxon>Cantharellales</taxon>
        <taxon>Botryobasidiaceae</taxon>
        <taxon>Botryobasidium</taxon>
    </lineage>
</organism>
<keyword evidence="1" id="KW-0472">Membrane</keyword>
<accession>A0A067MZZ6</accession>
<evidence type="ECO:0000313" key="2">
    <source>
        <dbReference type="EMBL" id="KDQ21303.1"/>
    </source>
</evidence>
<dbReference type="AlphaFoldDB" id="A0A067MZZ6"/>
<feature type="transmembrane region" description="Helical" evidence="1">
    <location>
        <begin position="460"/>
        <end position="479"/>
    </location>
</feature>
<feature type="transmembrane region" description="Helical" evidence="1">
    <location>
        <begin position="562"/>
        <end position="580"/>
    </location>
</feature>
<dbReference type="STRING" id="930990.A0A067MZZ6"/>
<keyword evidence="3" id="KW-1185">Reference proteome</keyword>
<keyword evidence="1" id="KW-1133">Transmembrane helix</keyword>
<gene>
    <name evidence="2" type="ORF">BOTBODRAFT_40142</name>
</gene>
<dbReference type="OrthoDB" id="3248986at2759"/>
<keyword evidence="1" id="KW-0812">Transmembrane</keyword>
<protein>
    <submittedName>
        <fullName evidence="2">Uncharacterized protein</fullName>
    </submittedName>
</protein>